<evidence type="ECO:0000256" key="1">
    <source>
        <dbReference type="ARBA" id="ARBA00004123"/>
    </source>
</evidence>
<dbReference type="Gene3D" id="3.40.50.150">
    <property type="entry name" value="Vaccinia Virus protein VP39"/>
    <property type="match status" value="1"/>
</dbReference>
<dbReference type="GO" id="GO:0018064">
    <property type="term" value="F:protein-L-histidine N-tele-methyltransferase activity"/>
    <property type="evidence" value="ECO:0007669"/>
    <property type="project" value="UniProtKB-EC"/>
</dbReference>
<dbReference type="GO" id="GO:0032259">
    <property type="term" value="P:methylation"/>
    <property type="evidence" value="ECO:0007669"/>
    <property type="project" value="UniProtKB-KW"/>
</dbReference>
<organism evidence="10">
    <name type="scientific">Ixodes ricinus</name>
    <name type="common">Common tick</name>
    <name type="synonym">Acarus ricinus</name>
    <dbReference type="NCBI Taxonomy" id="34613"/>
    <lineage>
        <taxon>Eukaryota</taxon>
        <taxon>Metazoa</taxon>
        <taxon>Ecdysozoa</taxon>
        <taxon>Arthropoda</taxon>
        <taxon>Chelicerata</taxon>
        <taxon>Arachnida</taxon>
        <taxon>Acari</taxon>
        <taxon>Parasitiformes</taxon>
        <taxon>Ixodida</taxon>
        <taxon>Ixodoidea</taxon>
        <taxon>Ixodidae</taxon>
        <taxon>Ixodinae</taxon>
        <taxon>Ixodes</taxon>
    </lineage>
</organism>
<dbReference type="CDD" id="cd02440">
    <property type="entry name" value="AdoMet_MTases"/>
    <property type="match status" value="1"/>
</dbReference>
<dbReference type="SUPFAM" id="SSF53335">
    <property type="entry name" value="S-adenosyl-L-methionine-dependent methyltransferases"/>
    <property type="match status" value="1"/>
</dbReference>
<dbReference type="AlphaFoldDB" id="A0A6B0V5S3"/>
<dbReference type="InterPro" id="IPR019410">
    <property type="entry name" value="Methyltransf_16"/>
</dbReference>
<dbReference type="GO" id="GO:0005634">
    <property type="term" value="C:nucleus"/>
    <property type="evidence" value="ECO:0007669"/>
    <property type="project" value="UniProtKB-SubCell"/>
</dbReference>
<comment type="subcellular location">
    <subcellularLocation>
        <location evidence="2">Cytoplasm</location>
    </subcellularLocation>
    <subcellularLocation>
        <location evidence="1">Nucleus</location>
    </subcellularLocation>
</comment>
<keyword evidence="7" id="KW-0949">S-adenosyl-L-methionine</keyword>
<comment type="similarity">
    <text evidence="9">Belongs to the methyltransferase superfamily. METTL18 family.</text>
</comment>
<evidence type="ECO:0000256" key="2">
    <source>
        <dbReference type="ARBA" id="ARBA00004496"/>
    </source>
</evidence>
<dbReference type="Pfam" id="PF10294">
    <property type="entry name" value="Methyltransf_16"/>
    <property type="match status" value="1"/>
</dbReference>
<dbReference type="PANTHER" id="PTHR14614:SF39">
    <property type="entry name" value="HISTIDINE PROTEIN METHYLTRANSFERASE 1 HOMOLOG"/>
    <property type="match status" value="1"/>
</dbReference>
<dbReference type="PANTHER" id="PTHR14614">
    <property type="entry name" value="HEPATOCELLULAR CARCINOMA-ASSOCIATED ANTIGEN"/>
    <property type="match status" value="1"/>
</dbReference>
<sequence length="283" mass="31694">MPFSFNFEVPGAEDEPRVEHKHPTNEQHAVVKRIAPFEEVKPRLEHEHVHESLEKTVLDLTSMKVEFLVSGQMEQLLKGDLKEAADENLDLVPSVYEGGMKVWECSIDLAEYVESSLNIDEDTRILELGCGAGLPGHVGGIRGATVHFQDYNKQVLDLVTIPNAFANIGSQVHRRCRFLAGDWSLLLEHLKEQCYDFILTSETIYSRATYQDLIGIFKKSLKPHGLILVAAKTCYFGVGGGTRQFEETVASDGTFKSRVVFVTDTGVQREILELRRKSVDASS</sequence>
<evidence type="ECO:0000256" key="4">
    <source>
        <dbReference type="ARBA" id="ARBA00022490"/>
    </source>
</evidence>
<reference evidence="10" key="1">
    <citation type="submission" date="2019-12" db="EMBL/GenBank/DDBJ databases">
        <title>An insight into the sialome of adult female Ixodes ricinus ticks feeding for 6 days.</title>
        <authorList>
            <person name="Perner J."/>
            <person name="Ribeiro J.M.C."/>
        </authorList>
    </citation>
    <scope>NUCLEOTIDE SEQUENCE</scope>
    <source>
        <strain evidence="10">Semi-engorged</strain>
        <tissue evidence="10">Salivary glands</tissue>
    </source>
</reference>
<keyword evidence="5" id="KW-0489">Methyltransferase</keyword>
<dbReference type="EC" id="2.1.1.85" evidence="3"/>
<keyword evidence="8" id="KW-0539">Nucleus</keyword>
<name>A0A6B0V5S3_IXORI</name>
<evidence type="ECO:0000256" key="6">
    <source>
        <dbReference type="ARBA" id="ARBA00022679"/>
    </source>
</evidence>
<dbReference type="InterPro" id="IPR029063">
    <property type="entry name" value="SAM-dependent_MTases_sf"/>
</dbReference>
<protein>
    <recommendedName>
        <fullName evidence="3">protein-histidine N-methyltransferase</fullName>
        <ecNumber evidence="3">2.1.1.85</ecNumber>
    </recommendedName>
</protein>
<evidence type="ECO:0000256" key="5">
    <source>
        <dbReference type="ARBA" id="ARBA00022603"/>
    </source>
</evidence>
<evidence type="ECO:0000256" key="9">
    <source>
        <dbReference type="ARBA" id="ARBA00038126"/>
    </source>
</evidence>
<evidence type="ECO:0000256" key="3">
    <source>
        <dbReference type="ARBA" id="ARBA00012533"/>
    </source>
</evidence>
<evidence type="ECO:0000256" key="8">
    <source>
        <dbReference type="ARBA" id="ARBA00023242"/>
    </source>
</evidence>
<keyword evidence="6" id="KW-0808">Transferase</keyword>
<evidence type="ECO:0000256" key="7">
    <source>
        <dbReference type="ARBA" id="ARBA00022691"/>
    </source>
</evidence>
<keyword evidence="4" id="KW-0963">Cytoplasm</keyword>
<dbReference type="GO" id="GO:0005737">
    <property type="term" value="C:cytoplasm"/>
    <property type="evidence" value="ECO:0007669"/>
    <property type="project" value="UniProtKB-SubCell"/>
</dbReference>
<evidence type="ECO:0000313" key="10">
    <source>
        <dbReference type="EMBL" id="MXU97680.1"/>
    </source>
</evidence>
<dbReference type="EMBL" id="GIFC01015597">
    <property type="protein sequence ID" value="MXU97680.1"/>
    <property type="molecule type" value="Transcribed_RNA"/>
</dbReference>
<accession>A0A6B0V5S3</accession>
<proteinExistence type="inferred from homology"/>